<dbReference type="EMBL" id="CSBK01000595">
    <property type="protein sequence ID" value="COX61465.1"/>
    <property type="molecule type" value="Genomic_DNA"/>
</dbReference>
<sequence>MGAMSYPCRSTIRTVAVGGNSPSQALSIRTGESARPHSPPR</sequence>
<dbReference type="Proteomes" id="UP000039021">
    <property type="component" value="Unassembled WGS sequence"/>
</dbReference>
<evidence type="ECO:0000313" key="3">
    <source>
        <dbReference type="Proteomes" id="UP000039021"/>
    </source>
</evidence>
<feature type="region of interest" description="Disordered" evidence="1">
    <location>
        <begin position="17"/>
        <end position="41"/>
    </location>
</feature>
<evidence type="ECO:0000256" key="1">
    <source>
        <dbReference type="SAM" id="MobiDB-lite"/>
    </source>
</evidence>
<gene>
    <name evidence="2" type="ORF">ERS007739_01518</name>
</gene>
<name>A0A916L9X8_MYCTX</name>
<comment type="caution">
    <text evidence="2">The sequence shown here is derived from an EMBL/GenBank/DDBJ whole genome shotgun (WGS) entry which is preliminary data.</text>
</comment>
<organism evidence="2 3">
    <name type="scientific">Mycobacterium tuberculosis</name>
    <dbReference type="NCBI Taxonomy" id="1773"/>
    <lineage>
        <taxon>Bacteria</taxon>
        <taxon>Bacillati</taxon>
        <taxon>Actinomycetota</taxon>
        <taxon>Actinomycetes</taxon>
        <taxon>Mycobacteriales</taxon>
        <taxon>Mycobacteriaceae</taxon>
        <taxon>Mycobacterium</taxon>
        <taxon>Mycobacterium tuberculosis complex</taxon>
    </lineage>
</organism>
<protein>
    <submittedName>
        <fullName evidence="2">Uncharacterized protein</fullName>
    </submittedName>
</protein>
<dbReference type="AlphaFoldDB" id="A0A916L9X8"/>
<proteinExistence type="predicted"/>
<reference evidence="3" key="1">
    <citation type="submission" date="2015-03" db="EMBL/GenBank/DDBJ databases">
        <authorList>
            <consortium name="Pathogen Informatics"/>
        </authorList>
    </citation>
    <scope>NUCLEOTIDE SEQUENCE [LARGE SCALE GENOMIC DNA]</scope>
    <source>
        <strain evidence="3">N09902308</strain>
    </source>
</reference>
<accession>A0A916L9X8</accession>
<evidence type="ECO:0000313" key="2">
    <source>
        <dbReference type="EMBL" id="COX61465.1"/>
    </source>
</evidence>